<proteinExistence type="predicted"/>
<evidence type="ECO:0000313" key="3">
    <source>
        <dbReference type="Proteomes" id="UP001300502"/>
    </source>
</evidence>
<evidence type="ECO:0000256" key="1">
    <source>
        <dbReference type="SAM" id="Coils"/>
    </source>
</evidence>
<evidence type="ECO:0000313" key="2">
    <source>
        <dbReference type="EMBL" id="KAK4523831.1"/>
    </source>
</evidence>
<dbReference type="PANTHER" id="PTHR28661">
    <property type="entry name" value="SJOEGREN SYNDROME NUCLEAR AUTOANTIGEN 1"/>
    <property type="match status" value="1"/>
</dbReference>
<keyword evidence="3" id="KW-1185">Reference proteome</keyword>
<dbReference type="InterPro" id="IPR033362">
    <property type="entry name" value="SSNA1_fam"/>
</dbReference>
<dbReference type="EMBL" id="JANCYU010000020">
    <property type="protein sequence ID" value="KAK4523831.1"/>
    <property type="molecule type" value="Genomic_DNA"/>
</dbReference>
<feature type="coiled-coil region" evidence="1">
    <location>
        <begin position="28"/>
        <end position="115"/>
    </location>
</feature>
<dbReference type="GO" id="GO:0036064">
    <property type="term" value="C:ciliary basal body"/>
    <property type="evidence" value="ECO:0007669"/>
    <property type="project" value="TreeGrafter"/>
</dbReference>
<keyword evidence="1" id="KW-0175">Coiled coil</keyword>
<dbReference type="PANTHER" id="PTHR28661:SF1">
    <property type="entry name" value="MICROTUBULE NUCLEATION FACTOR SSNA1"/>
    <property type="match status" value="1"/>
</dbReference>
<organism evidence="2 3">
    <name type="scientific">Galdieria yellowstonensis</name>
    <dbReference type="NCBI Taxonomy" id="3028027"/>
    <lineage>
        <taxon>Eukaryota</taxon>
        <taxon>Rhodophyta</taxon>
        <taxon>Bangiophyceae</taxon>
        <taxon>Galdieriales</taxon>
        <taxon>Galdieriaceae</taxon>
        <taxon>Galdieria</taxon>
    </lineage>
</organism>
<accession>A0AAV9I965</accession>
<protein>
    <submittedName>
        <fullName evidence="2">Uncharacterized protein</fullName>
    </submittedName>
</protein>
<dbReference type="Gene3D" id="1.20.5.4090">
    <property type="match status" value="1"/>
</dbReference>
<dbReference type="AlphaFoldDB" id="A0AAV9I965"/>
<reference evidence="2 3" key="1">
    <citation type="submission" date="2022-07" db="EMBL/GenBank/DDBJ databases">
        <title>Genome-wide signatures of adaptation to extreme environments.</title>
        <authorList>
            <person name="Cho C.H."/>
            <person name="Yoon H.S."/>
        </authorList>
    </citation>
    <scope>NUCLEOTIDE SEQUENCE [LARGE SCALE GENOMIC DNA]</scope>
    <source>
        <strain evidence="2 3">108.79 E11</strain>
    </source>
</reference>
<name>A0AAV9I965_9RHOD</name>
<sequence>MRNVSTPSRSKQPPPSLSVIQGELLKGLESLKEKNRTVTQDINQLESEKNQLVDQMNRLKHRIQQVEETLQKKYHSKKEYEKTIEEAESAYHQIIESSETLLKVVLREKQALDNEYRVSGNISSV</sequence>
<comment type="caution">
    <text evidence="2">The sequence shown here is derived from an EMBL/GenBank/DDBJ whole genome shotgun (WGS) entry which is preliminary data.</text>
</comment>
<dbReference type="Proteomes" id="UP001300502">
    <property type="component" value="Unassembled WGS sequence"/>
</dbReference>
<gene>
    <name evidence="2" type="ORF">GAYE_SCF00G1727</name>
</gene>